<dbReference type="EMBL" id="CAMXCT030000869">
    <property type="protein sequence ID" value="CAL4771533.1"/>
    <property type="molecule type" value="Genomic_DNA"/>
</dbReference>
<dbReference type="Proteomes" id="UP001152797">
    <property type="component" value="Unassembled WGS sequence"/>
</dbReference>
<accession>A0A9P1C5I7</accession>
<evidence type="ECO:0000313" key="1">
    <source>
        <dbReference type="EMBL" id="CAI3984221.1"/>
    </source>
</evidence>
<feature type="non-terminal residue" evidence="1">
    <location>
        <position position="1"/>
    </location>
</feature>
<evidence type="ECO:0000313" key="3">
    <source>
        <dbReference type="Proteomes" id="UP001152797"/>
    </source>
</evidence>
<organism evidence="1">
    <name type="scientific">Cladocopium goreaui</name>
    <dbReference type="NCBI Taxonomy" id="2562237"/>
    <lineage>
        <taxon>Eukaryota</taxon>
        <taxon>Sar</taxon>
        <taxon>Alveolata</taxon>
        <taxon>Dinophyceae</taxon>
        <taxon>Suessiales</taxon>
        <taxon>Symbiodiniaceae</taxon>
        <taxon>Cladocopium</taxon>
    </lineage>
</organism>
<proteinExistence type="predicted"/>
<reference evidence="2" key="2">
    <citation type="submission" date="2024-04" db="EMBL/GenBank/DDBJ databases">
        <authorList>
            <person name="Chen Y."/>
            <person name="Shah S."/>
            <person name="Dougan E. K."/>
            <person name="Thang M."/>
            <person name="Chan C."/>
        </authorList>
    </citation>
    <scope>NUCLEOTIDE SEQUENCE [LARGE SCALE GENOMIC DNA]</scope>
</reference>
<sequence>NTLVKKTVDKAGKKRVVGIKKALEQSAVYPRDFAWAIAGLLPVTGKRPSNDEIDVSYQGTGSDLGALDDLLKGPRKTWWRLIQ</sequence>
<dbReference type="EMBL" id="CAMXCT010000869">
    <property type="protein sequence ID" value="CAI3984221.1"/>
    <property type="molecule type" value="Genomic_DNA"/>
</dbReference>
<reference evidence="1" key="1">
    <citation type="submission" date="2022-10" db="EMBL/GenBank/DDBJ databases">
        <authorList>
            <person name="Chen Y."/>
            <person name="Dougan E. K."/>
            <person name="Chan C."/>
            <person name="Rhodes N."/>
            <person name="Thang M."/>
        </authorList>
    </citation>
    <scope>NUCLEOTIDE SEQUENCE</scope>
</reference>
<protein>
    <submittedName>
        <fullName evidence="1">Uncharacterized protein</fullName>
    </submittedName>
</protein>
<name>A0A9P1C5I7_9DINO</name>
<dbReference type="EMBL" id="CAMXCT020000869">
    <property type="protein sequence ID" value="CAL1137596.1"/>
    <property type="molecule type" value="Genomic_DNA"/>
</dbReference>
<keyword evidence="3" id="KW-1185">Reference proteome</keyword>
<gene>
    <name evidence="1" type="ORF">C1SCF055_LOCUS11768</name>
</gene>
<evidence type="ECO:0000313" key="2">
    <source>
        <dbReference type="EMBL" id="CAL1137596.1"/>
    </source>
</evidence>
<dbReference type="AlphaFoldDB" id="A0A9P1C5I7"/>
<comment type="caution">
    <text evidence="1">The sequence shown here is derived from an EMBL/GenBank/DDBJ whole genome shotgun (WGS) entry which is preliminary data.</text>
</comment>